<dbReference type="GO" id="GO:0003755">
    <property type="term" value="F:peptidyl-prolyl cis-trans isomerase activity"/>
    <property type="evidence" value="ECO:0007669"/>
    <property type="project" value="InterPro"/>
</dbReference>
<feature type="region of interest" description="Disordered" evidence="2">
    <location>
        <begin position="94"/>
        <end position="113"/>
    </location>
</feature>
<evidence type="ECO:0000259" key="4">
    <source>
        <dbReference type="PROSITE" id="PS50072"/>
    </source>
</evidence>
<protein>
    <submittedName>
        <fullName evidence="5">Peptidylprolyl isomerase</fullName>
    </submittedName>
</protein>
<comment type="function">
    <text evidence="1">PPIases accelerate the folding of proteins. It catalyzes the cis-trans isomerization of proline imidic peptide bonds in oligopeptides.</text>
</comment>
<dbReference type="Proteomes" id="UP000006465">
    <property type="component" value="Chromosome"/>
</dbReference>
<dbReference type="AlphaFoldDB" id="A0AAU8Q5F5"/>
<dbReference type="PANTHER" id="PTHR45625:SF3">
    <property type="entry name" value="PEPTIDYL-PROLYL CIS-TRANS ISOMERASE B-RELATED"/>
    <property type="match status" value="1"/>
</dbReference>
<dbReference type="KEGG" id="coe:CP258_06040"/>
<feature type="compositionally biased region" description="Basic and acidic residues" evidence="2">
    <location>
        <begin position="1"/>
        <end position="29"/>
    </location>
</feature>
<dbReference type="InterPro" id="IPR044666">
    <property type="entry name" value="Cyclophilin_A-like"/>
</dbReference>
<dbReference type="PROSITE" id="PS50072">
    <property type="entry name" value="CSA_PPIASE_2"/>
    <property type="match status" value="1"/>
</dbReference>
<feature type="compositionally biased region" description="Basic and acidic residues" evidence="2">
    <location>
        <begin position="74"/>
        <end position="85"/>
    </location>
</feature>
<keyword evidence="3" id="KW-0812">Transmembrane</keyword>
<evidence type="ECO:0000256" key="2">
    <source>
        <dbReference type="SAM" id="MobiDB-lite"/>
    </source>
</evidence>
<dbReference type="SUPFAM" id="SSF50891">
    <property type="entry name" value="Cyclophilin-like"/>
    <property type="match status" value="1"/>
</dbReference>
<reference evidence="5 6" key="1">
    <citation type="journal article" date="2013" name="J. Biotechnol.">
        <title>Genome sequence of Corynebacterium pseudotuberculosis biovar equi strain 258 and prediction of antigenic targets to improve biotechnological vaccine production.</title>
        <authorList>
            <person name="Soares S.C."/>
            <person name="Trost E."/>
            <person name="Ramos R.T."/>
            <person name="Carneiro A.R."/>
            <person name="Santos A.R."/>
            <person name="Pinto A.C."/>
            <person name="Barbosa E."/>
            <person name="Aburjaile F."/>
            <person name="Ali A."/>
            <person name="Diniz C.A."/>
            <person name="Hassan S.S."/>
            <person name="Fiaux K."/>
            <person name="Guimaraes L.C."/>
            <person name="Bakhtiar S.M."/>
            <person name="Pereira U."/>
            <person name="Almeida S.S."/>
            <person name="Abreu V.A."/>
            <person name="Rocha F.S."/>
            <person name="Dorella F.A."/>
            <person name="Miyoshi A."/>
            <person name="Silva A."/>
            <person name="Azevedo V."/>
            <person name="Tauch A."/>
        </authorList>
    </citation>
    <scope>NUCLEOTIDE SEQUENCE [LARGE SCALE GENOMIC DNA]</scope>
    <source>
        <strain evidence="5 6">258</strain>
    </source>
</reference>
<feature type="region of interest" description="Disordered" evidence="2">
    <location>
        <begin position="1"/>
        <end position="30"/>
    </location>
</feature>
<evidence type="ECO:0000313" key="6">
    <source>
        <dbReference type="Proteomes" id="UP000006465"/>
    </source>
</evidence>
<feature type="region of interest" description="Disordered" evidence="2">
    <location>
        <begin position="55"/>
        <end position="85"/>
    </location>
</feature>
<dbReference type="RefSeq" id="WP_014367149.1">
    <property type="nucleotide sequence ID" value="NC_017945.3"/>
</dbReference>
<dbReference type="CDD" id="cd00317">
    <property type="entry name" value="cyclophilin"/>
    <property type="match status" value="1"/>
</dbReference>
<evidence type="ECO:0000256" key="1">
    <source>
        <dbReference type="ARBA" id="ARBA00002388"/>
    </source>
</evidence>
<keyword evidence="3" id="KW-0472">Membrane</keyword>
<keyword evidence="3" id="KW-1133">Transmembrane helix</keyword>
<dbReference type="EMBL" id="CP003540">
    <property type="protein sequence ID" value="AFK16813.1"/>
    <property type="molecule type" value="Genomic_DNA"/>
</dbReference>
<organism evidence="5 6">
    <name type="scientific">Corynebacterium pseudotuberculosis 258</name>
    <dbReference type="NCBI Taxonomy" id="1168865"/>
    <lineage>
        <taxon>Bacteria</taxon>
        <taxon>Bacillati</taxon>
        <taxon>Actinomycetota</taxon>
        <taxon>Actinomycetes</taxon>
        <taxon>Mycobacteriales</taxon>
        <taxon>Corynebacteriaceae</taxon>
        <taxon>Corynebacterium</taxon>
    </lineage>
</organism>
<dbReference type="Pfam" id="PF00160">
    <property type="entry name" value="Pro_isomerase"/>
    <property type="match status" value="1"/>
</dbReference>
<name>A0AAU8Q5F5_CORPS</name>
<accession>A0AAU8Q5F5</accession>
<feature type="transmembrane region" description="Helical" evidence="3">
    <location>
        <begin position="30"/>
        <end position="51"/>
    </location>
</feature>
<proteinExistence type="predicted"/>
<evidence type="ECO:0000313" key="5">
    <source>
        <dbReference type="EMBL" id="AFK16813.1"/>
    </source>
</evidence>
<sequence>MSNNKQRREESMRALEKEIKSRDRSEKAKPLGVVATAAVAVLAIVGGIYWANSSGSNDEQVSADASSTATPTAEKPDYKPLSLTREKALPDSVSCDYKDSGKASKEVSKPKTSNVSAKGTVKVDLKTNKGDIDLELDRTVSPCTVNAIEHLASEGYYNNTVCHRLTTNGIFVLQCGDPSGAGSGGPGFQFANEYPTDEMKDATAPVVYGRGTIAMANAGNDTNGSQFFLNYKDSPLPPNYTYFGKISDSGLKVLDSIAEAGVKGGAADGAPAEEVKIEKATVQS</sequence>
<gene>
    <name evidence="5" type="ORF">CP258_06040</name>
</gene>
<evidence type="ECO:0000256" key="3">
    <source>
        <dbReference type="SAM" id="Phobius"/>
    </source>
</evidence>
<feature type="compositionally biased region" description="Low complexity" evidence="2">
    <location>
        <begin position="62"/>
        <end position="73"/>
    </location>
</feature>
<dbReference type="PANTHER" id="PTHR45625">
    <property type="entry name" value="PEPTIDYL-PROLYL CIS-TRANS ISOMERASE-RELATED"/>
    <property type="match status" value="1"/>
</dbReference>
<dbReference type="InterPro" id="IPR002130">
    <property type="entry name" value="Cyclophilin-type_PPIase_dom"/>
</dbReference>
<feature type="compositionally biased region" description="Basic and acidic residues" evidence="2">
    <location>
        <begin position="96"/>
        <end position="109"/>
    </location>
</feature>
<dbReference type="Gene3D" id="2.40.100.10">
    <property type="entry name" value="Cyclophilin-like"/>
    <property type="match status" value="1"/>
</dbReference>
<feature type="domain" description="PPIase cyclophilin-type" evidence="4">
    <location>
        <begin position="130"/>
        <end position="282"/>
    </location>
</feature>
<keyword evidence="5" id="KW-0413">Isomerase</keyword>
<dbReference type="InterPro" id="IPR029000">
    <property type="entry name" value="Cyclophilin-like_dom_sf"/>
</dbReference>